<evidence type="ECO:0000313" key="4">
    <source>
        <dbReference type="Proteomes" id="UP000241769"/>
    </source>
</evidence>
<dbReference type="AlphaFoldDB" id="A0A2P6NRW3"/>
<reference evidence="3 4" key="1">
    <citation type="journal article" date="2018" name="Genome Biol. Evol.">
        <title>Multiple Roots of Fruiting Body Formation in Amoebozoa.</title>
        <authorList>
            <person name="Hillmann F."/>
            <person name="Forbes G."/>
            <person name="Novohradska S."/>
            <person name="Ferling I."/>
            <person name="Riege K."/>
            <person name="Groth M."/>
            <person name="Westermann M."/>
            <person name="Marz M."/>
            <person name="Spaller T."/>
            <person name="Winckler T."/>
            <person name="Schaap P."/>
            <person name="Glockner G."/>
        </authorList>
    </citation>
    <scope>NUCLEOTIDE SEQUENCE [LARGE SCALE GENOMIC DNA]</scope>
    <source>
        <strain evidence="3 4">Jena</strain>
    </source>
</reference>
<dbReference type="InParanoid" id="A0A2P6NRW3"/>
<dbReference type="Pfam" id="PF13902">
    <property type="entry name" value="R3H-assoc"/>
    <property type="match status" value="1"/>
</dbReference>
<evidence type="ECO:0000313" key="3">
    <source>
        <dbReference type="EMBL" id="PRP86709.1"/>
    </source>
</evidence>
<feature type="compositionally biased region" description="Low complexity" evidence="1">
    <location>
        <begin position="20"/>
        <end position="29"/>
    </location>
</feature>
<dbReference type="InterPro" id="IPR039629">
    <property type="entry name" value="R3HDM4"/>
</dbReference>
<dbReference type="InterPro" id="IPR025952">
    <property type="entry name" value="R3H-assoc_dom"/>
</dbReference>
<sequence>MAQFMTAGGVTYTHLMAPATAANPTTTPNGRRRKFGSPMPRANNVGLPGSRRYRRWLNKSYLMEQEGELEIEDFVLFHQSHQPVFTTKCQAWDQFVNTTEEHQGEMLKSMGAEFSQNVQQHHGDRWSMMDNRLKRLLISSFGSDALLSIDTQVRNFLEASEVSMDLVSEDTYGRLLCTMDYGLQRAQQTDRRSWWPTGEREKGHIHCYHSCSHKWREGNAGANDESLRGCMATDSLQRFAVDNVTYLRIWYYSCQERSPMALFEKIIKLMS</sequence>
<dbReference type="PANTHER" id="PTHR32019">
    <property type="entry name" value="R3H DOMAIN-CONTAINING PROTEIN 4"/>
    <property type="match status" value="1"/>
</dbReference>
<dbReference type="Proteomes" id="UP000241769">
    <property type="component" value="Unassembled WGS sequence"/>
</dbReference>
<accession>A0A2P6NRW3</accession>
<name>A0A2P6NRW3_9EUKA</name>
<keyword evidence="4" id="KW-1185">Reference proteome</keyword>
<organism evidence="3 4">
    <name type="scientific">Planoprotostelium fungivorum</name>
    <dbReference type="NCBI Taxonomy" id="1890364"/>
    <lineage>
        <taxon>Eukaryota</taxon>
        <taxon>Amoebozoa</taxon>
        <taxon>Evosea</taxon>
        <taxon>Variosea</taxon>
        <taxon>Cavosteliida</taxon>
        <taxon>Cavosteliaceae</taxon>
        <taxon>Planoprotostelium</taxon>
    </lineage>
</organism>
<feature type="region of interest" description="Disordered" evidence="1">
    <location>
        <begin position="20"/>
        <end position="46"/>
    </location>
</feature>
<proteinExistence type="predicted"/>
<evidence type="ECO:0000259" key="2">
    <source>
        <dbReference type="Pfam" id="PF13902"/>
    </source>
</evidence>
<protein>
    <recommendedName>
        <fullName evidence="2">R3H-associated N-terminal domain-containing protein</fullName>
    </recommendedName>
</protein>
<feature type="domain" description="R3H-associated N-terminal" evidence="2">
    <location>
        <begin position="45"/>
        <end position="135"/>
    </location>
</feature>
<comment type="caution">
    <text evidence="3">The sequence shown here is derived from an EMBL/GenBank/DDBJ whole genome shotgun (WGS) entry which is preliminary data.</text>
</comment>
<dbReference type="EMBL" id="MDYQ01000027">
    <property type="protein sequence ID" value="PRP86709.1"/>
    <property type="molecule type" value="Genomic_DNA"/>
</dbReference>
<evidence type="ECO:0000256" key="1">
    <source>
        <dbReference type="SAM" id="MobiDB-lite"/>
    </source>
</evidence>
<gene>
    <name evidence="3" type="ORF">PROFUN_02858</name>
</gene>
<dbReference type="PANTHER" id="PTHR32019:SF2">
    <property type="entry name" value="R3H DOMAIN-CONTAINING PROTEIN 4"/>
    <property type="match status" value="1"/>
</dbReference>